<dbReference type="AlphaFoldDB" id="A0A517S7T5"/>
<organism evidence="1 2">
    <name type="scientific">Caulifigura coniformis</name>
    <dbReference type="NCBI Taxonomy" id="2527983"/>
    <lineage>
        <taxon>Bacteria</taxon>
        <taxon>Pseudomonadati</taxon>
        <taxon>Planctomycetota</taxon>
        <taxon>Planctomycetia</taxon>
        <taxon>Planctomycetales</taxon>
        <taxon>Planctomycetaceae</taxon>
        <taxon>Caulifigura</taxon>
    </lineage>
</organism>
<keyword evidence="2" id="KW-1185">Reference proteome</keyword>
<sequence length="1123" mass="122763">MIRGILRCSLFIGMVGFVAAAIGAHALWRKTDKMVEAALLRQIQERVPDWDLTFESAKADWSGKVRVKGIILNGSDGRTLFEAPELILELDMDLLLQSQKVLVKRARITDPLIRLRCADAANWKDLTTWNCNLPSPRPSETAPPDLIVENAAVLVQMASADGAATSEFRAAGIRVAAVPDSRHGYTTDIEGQVQHVGRIELRAGADFAHGSLAVKGRCDKIDLNGIVQTILGVSPAARDQVATLSALNERARRNRAVRLASAGEAEPVLEPAISTGNTLEDLGLHADLSVEFNASRRKKGEPLAYSLIAEVRDGQVTNPNIPAPLYGLKGHVAINQDGLVVRNLMASNGDRRLNIDGHWEFQGTRPERRFTFQASELSIGPEVRSYLPAPLQVRYDQLEPEGKFKIDVEYNSAFEGVPIKLRELSVVDGSVKHELFPYHVGSIRGGVRQEGSRFELEFYGQANGRPVTLKGVLGAMSADASLTLDINVTQLPIDTQLLRAFSDSKQPALVKLYPVLESLKASGVADWDIHLHKPEGAGRKFVLSSLTGKVSRGTLNYERFPYYIRDVTGVIEFDRSVADTWMFRTLRGVHASDQGVTQVSGEGSFALQPAPGQLELVFTALTLPLDIDLQSASVRALPEMSKAWEELAPSGSADIHEMEIHWSPGRPAQVVLPSIQLKNVRIKPKHLPYAWEHLNCAAKWNGERVIVRSLQAYHDQTYLNIDSGGRDDQDFAYFEIVKGASPGWRLHLQELTVKKLLIDDELRSALPKAVRDIATHANPTNPFDLKLGIDMKGALNSEVVTAHWTTEATLQGGNITLGVPMQNVRGVIGITSGKFDGETVSAVGSAAFEQATILDLPFTDLQSPFQVEGAQVSVGAPAWSSMKPSQVKPRFAGRSLKAAVYGGRVSLDATANIDPLNQERSSYALQLNVEDVQLQAIARANQWRERLFGEIRGFVSLRGVGSDPMKIVTDDRTKNWVQIQPARLLDLPVFVKLFQFLSFNPGENFMFNSASGEFSIKNAQFNFSSIALDGTSISLAGSGTVGYITQALDLQFITQARSRVAILKPIVEALGGGWMAISVRGTTDNPVVTQSTQVPIVTPAIQKLRETVERGQAGRPMGRTAVR</sequence>
<dbReference type="Proteomes" id="UP000315700">
    <property type="component" value="Chromosome"/>
</dbReference>
<dbReference type="InterPro" id="IPR052894">
    <property type="entry name" value="AsmA-related"/>
</dbReference>
<dbReference type="GO" id="GO:0090313">
    <property type="term" value="P:regulation of protein targeting to membrane"/>
    <property type="evidence" value="ECO:0007669"/>
    <property type="project" value="TreeGrafter"/>
</dbReference>
<evidence type="ECO:0000313" key="2">
    <source>
        <dbReference type="Proteomes" id="UP000315700"/>
    </source>
</evidence>
<dbReference type="InParanoid" id="A0A517S7T5"/>
<dbReference type="GO" id="GO:0005886">
    <property type="term" value="C:plasma membrane"/>
    <property type="evidence" value="ECO:0007669"/>
    <property type="project" value="TreeGrafter"/>
</dbReference>
<dbReference type="EMBL" id="CP036271">
    <property type="protein sequence ID" value="QDT52169.1"/>
    <property type="molecule type" value="Genomic_DNA"/>
</dbReference>
<evidence type="ECO:0000313" key="1">
    <source>
        <dbReference type="EMBL" id="QDT52169.1"/>
    </source>
</evidence>
<accession>A0A517S7T5</accession>
<reference evidence="1 2" key="1">
    <citation type="submission" date="2019-02" db="EMBL/GenBank/DDBJ databases">
        <title>Deep-cultivation of Planctomycetes and their phenomic and genomic characterization uncovers novel biology.</title>
        <authorList>
            <person name="Wiegand S."/>
            <person name="Jogler M."/>
            <person name="Boedeker C."/>
            <person name="Pinto D."/>
            <person name="Vollmers J."/>
            <person name="Rivas-Marin E."/>
            <person name="Kohn T."/>
            <person name="Peeters S.H."/>
            <person name="Heuer A."/>
            <person name="Rast P."/>
            <person name="Oberbeckmann S."/>
            <person name="Bunk B."/>
            <person name="Jeske O."/>
            <person name="Meyerdierks A."/>
            <person name="Storesund J.E."/>
            <person name="Kallscheuer N."/>
            <person name="Luecker S."/>
            <person name="Lage O.M."/>
            <person name="Pohl T."/>
            <person name="Merkel B.J."/>
            <person name="Hornburger P."/>
            <person name="Mueller R.-W."/>
            <person name="Bruemmer F."/>
            <person name="Labrenz M."/>
            <person name="Spormann A.M."/>
            <person name="Op den Camp H."/>
            <person name="Overmann J."/>
            <person name="Amann R."/>
            <person name="Jetten M.S.M."/>
            <person name="Mascher T."/>
            <person name="Medema M.H."/>
            <person name="Devos D.P."/>
            <person name="Kaster A.-K."/>
            <person name="Ovreas L."/>
            <person name="Rohde M."/>
            <person name="Galperin M.Y."/>
            <person name="Jogler C."/>
        </authorList>
    </citation>
    <scope>NUCLEOTIDE SEQUENCE [LARGE SCALE GENOMIC DNA]</scope>
    <source>
        <strain evidence="1 2">Pan44</strain>
    </source>
</reference>
<gene>
    <name evidence="1" type="ORF">Pan44_01780</name>
</gene>
<protein>
    <submittedName>
        <fullName evidence="1">Uncharacterized protein</fullName>
    </submittedName>
</protein>
<name>A0A517S7T5_9PLAN</name>
<proteinExistence type="predicted"/>
<dbReference type="PANTHER" id="PTHR30441">
    <property type="entry name" value="DUF748 DOMAIN-CONTAINING PROTEIN"/>
    <property type="match status" value="1"/>
</dbReference>
<dbReference type="RefSeq" id="WP_197453730.1">
    <property type="nucleotide sequence ID" value="NZ_CP036271.1"/>
</dbReference>
<dbReference type="PANTHER" id="PTHR30441:SF8">
    <property type="entry name" value="DUF748 DOMAIN-CONTAINING PROTEIN"/>
    <property type="match status" value="1"/>
</dbReference>
<dbReference type="KEGG" id="ccos:Pan44_01780"/>